<sequence length="217" mass="24964">MVYYFTSNAVDPPATLYVGKDKFENEELIKYGWEEDFHVDNLSSAHVYLRLSEGQEWNKLPKALVEDCAQLTKANSIEGNKKDNVTVIYTPWSNLHKNAGMATGQVGFHDQKKVLKILIPTRINATINRLSKTRSIASTDTLATDKEAHLKRLRAAANALQQAQRKEEERVRKEQREEKWSREHAYEELHKGLGEEDEEGEGKGRSNQEVWDEDDFM</sequence>
<feature type="compositionally biased region" description="Basic and acidic residues" evidence="2">
    <location>
        <begin position="164"/>
        <end position="194"/>
    </location>
</feature>
<protein>
    <recommendedName>
        <fullName evidence="3">NFACT RNA-binding domain-containing protein</fullName>
    </recommendedName>
</protein>
<dbReference type="InterPro" id="IPR008532">
    <property type="entry name" value="NFACT_RNA-bd"/>
</dbReference>
<dbReference type="OrthoDB" id="200398at2759"/>
<dbReference type="Proteomes" id="UP000664521">
    <property type="component" value="Unassembled WGS sequence"/>
</dbReference>
<dbReference type="EMBL" id="CAJPDS010000003">
    <property type="protein sequence ID" value="CAF9904701.1"/>
    <property type="molecule type" value="Genomic_DNA"/>
</dbReference>
<dbReference type="PANTHER" id="PTHR13049">
    <property type="entry name" value="DUF814-RELATED"/>
    <property type="match status" value="1"/>
</dbReference>
<evidence type="ECO:0000259" key="3">
    <source>
        <dbReference type="Pfam" id="PF05670"/>
    </source>
</evidence>
<comment type="caution">
    <text evidence="4">The sequence shown here is derived from an EMBL/GenBank/DDBJ whole genome shotgun (WGS) entry which is preliminary data.</text>
</comment>
<evidence type="ECO:0000313" key="5">
    <source>
        <dbReference type="Proteomes" id="UP000664521"/>
    </source>
</evidence>
<proteinExistence type="inferred from homology"/>
<gene>
    <name evidence="4" type="ORF">HETSPECPRED_004760</name>
</gene>
<feature type="region of interest" description="Disordered" evidence="2">
    <location>
        <begin position="162"/>
        <end position="217"/>
    </location>
</feature>
<dbReference type="AlphaFoldDB" id="A0A8H3EKQ1"/>
<evidence type="ECO:0000256" key="1">
    <source>
        <dbReference type="ARBA" id="ARBA00008998"/>
    </source>
</evidence>
<name>A0A8H3EKQ1_9LECA</name>
<reference evidence="4" key="1">
    <citation type="submission" date="2021-03" db="EMBL/GenBank/DDBJ databases">
        <authorList>
            <person name="Tagirdzhanova G."/>
        </authorList>
    </citation>
    <scope>NUCLEOTIDE SEQUENCE</scope>
</reference>
<accession>A0A8H3EKQ1</accession>
<dbReference type="PANTHER" id="PTHR13049:SF2">
    <property type="entry name" value="COILED-COIL DOMAIN-CONTAINING PROTEIN 25"/>
    <property type="match status" value="1"/>
</dbReference>
<dbReference type="Pfam" id="PF05670">
    <property type="entry name" value="NFACT-R_1"/>
    <property type="match status" value="1"/>
</dbReference>
<evidence type="ECO:0000313" key="4">
    <source>
        <dbReference type="EMBL" id="CAF9904701.1"/>
    </source>
</evidence>
<evidence type="ECO:0000256" key="2">
    <source>
        <dbReference type="SAM" id="MobiDB-lite"/>
    </source>
</evidence>
<dbReference type="InterPro" id="IPR039730">
    <property type="entry name" value="Jlp2/Ccd25"/>
</dbReference>
<keyword evidence="5" id="KW-1185">Reference proteome</keyword>
<comment type="similarity">
    <text evidence="1">Belongs to the CCDC25 family.</text>
</comment>
<organism evidence="4 5">
    <name type="scientific">Heterodermia speciosa</name>
    <dbReference type="NCBI Taxonomy" id="116794"/>
    <lineage>
        <taxon>Eukaryota</taxon>
        <taxon>Fungi</taxon>
        <taxon>Dikarya</taxon>
        <taxon>Ascomycota</taxon>
        <taxon>Pezizomycotina</taxon>
        <taxon>Lecanoromycetes</taxon>
        <taxon>OSLEUM clade</taxon>
        <taxon>Lecanoromycetidae</taxon>
        <taxon>Caliciales</taxon>
        <taxon>Physciaceae</taxon>
        <taxon>Heterodermia</taxon>
    </lineage>
</organism>
<feature type="domain" description="NFACT RNA-binding" evidence="3">
    <location>
        <begin position="1"/>
        <end position="110"/>
    </location>
</feature>